<dbReference type="RefSeq" id="WP_142261311.1">
    <property type="nucleotide sequence ID" value="NZ_VFPQ01000001.1"/>
</dbReference>
<reference evidence="2 3" key="1">
    <citation type="submission" date="2019-06" db="EMBL/GenBank/DDBJ databases">
        <title>Sequencing the genomes of 1000 actinobacteria strains.</title>
        <authorList>
            <person name="Klenk H.-P."/>
        </authorList>
    </citation>
    <scope>NUCLEOTIDE SEQUENCE [LARGE SCALE GENOMIC DNA]</scope>
    <source>
        <strain evidence="2 3">DSM 43186</strain>
    </source>
</reference>
<gene>
    <name evidence="2" type="ORF">FHX40_4379</name>
</gene>
<dbReference type="InterPro" id="IPR013207">
    <property type="entry name" value="LGFP"/>
</dbReference>
<comment type="caution">
    <text evidence="2">The sequence shown here is derived from an EMBL/GenBank/DDBJ whole genome shotgun (WGS) entry which is preliminary data.</text>
</comment>
<sequence length="207" mass="22583">MARTSRTLLALTTALGTAAATIALTATSANAATSTASTACNPALVAPTGSLIGRLWRNSGGEKSVYGCPTGKEIGLVSPRGSYQNFQYGKIVWSPNIGPYALVRAYHTRGKVVFRWSDTGRDWDFFNVRFSWNGRPFKQVKVARETPWSGAFSLDAHCDLERCHRVSHGRQTSTYAFHVQGCDRGTFKSDCGPWSNRVTISVTTPRS</sequence>
<accession>A0A543J452</accession>
<proteinExistence type="predicted"/>
<dbReference type="Pfam" id="PF08310">
    <property type="entry name" value="LGFP"/>
    <property type="match status" value="1"/>
</dbReference>
<name>A0A543J452_9ACTN</name>
<dbReference type="EMBL" id="VFPQ01000001">
    <property type="protein sequence ID" value="TQM77609.1"/>
    <property type="molecule type" value="Genomic_DNA"/>
</dbReference>
<feature type="chain" id="PRO_5021850672" evidence="1">
    <location>
        <begin position="32"/>
        <end position="207"/>
    </location>
</feature>
<protein>
    <submittedName>
        <fullName evidence="2">LGFP repeat-containing protein</fullName>
    </submittedName>
</protein>
<dbReference type="OrthoDB" id="3529763at2"/>
<feature type="signal peptide" evidence="1">
    <location>
        <begin position="1"/>
        <end position="31"/>
    </location>
</feature>
<keyword evidence="1" id="KW-0732">Signal</keyword>
<dbReference type="InterPro" id="IPR006311">
    <property type="entry name" value="TAT_signal"/>
</dbReference>
<organism evidence="2 3">
    <name type="scientific">Thermopolyspora flexuosa</name>
    <dbReference type="NCBI Taxonomy" id="103836"/>
    <lineage>
        <taxon>Bacteria</taxon>
        <taxon>Bacillati</taxon>
        <taxon>Actinomycetota</taxon>
        <taxon>Actinomycetes</taxon>
        <taxon>Streptosporangiales</taxon>
        <taxon>Streptosporangiaceae</taxon>
        <taxon>Thermopolyspora</taxon>
    </lineage>
</organism>
<dbReference type="AlphaFoldDB" id="A0A543J452"/>
<evidence type="ECO:0000256" key="1">
    <source>
        <dbReference type="SAM" id="SignalP"/>
    </source>
</evidence>
<keyword evidence="3" id="KW-1185">Reference proteome</keyword>
<dbReference type="PROSITE" id="PS51318">
    <property type="entry name" value="TAT"/>
    <property type="match status" value="1"/>
</dbReference>
<evidence type="ECO:0000313" key="2">
    <source>
        <dbReference type="EMBL" id="TQM77609.1"/>
    </source>
</evidence>
<evidence type="ECO:0000313" key="3">
    <source>
        <dbReference type="Proteomes" id="UP000319213"/>
    </source>
</evidence>
<dbReference type="Proteomes" id="UP000319213">
    <property type="component" value="Unassembled WGS sequence"/>
</dbReference>